<evidence type="ECO:0000259" key="2">
    <source>
        <dbReference type="Pfam" id="PF13592"/>
    </source>
</evidence>
<dbReference type="Proteomes" id="UP001166291">
    <property type="component" value="Unassembled WGS sequence"/>
</dbReference>
<dbReference type="PANTHER" id="PTHR46564:SF1">
    <property type="entry name" value="TRANSPOSASE"/>
    <property type="match status" value="1"/>
</dbReference>
<dbReference type="NCBIfam" id="NF033545">
    <property type="entry name" value="transpos_IS630"/>
    <property type="match status" value="1"/>
</dbReference>
<protein>
    <submittedName>
        <fullName evidence="3">IS630 family transposase</fullName>
    </submittedName>
</protein>
<comment type="caution">
    <text evidence="3">The sequence shown here is derived from an EMBL/GenBank/DDBJ whole genome shotgun (WGS) entry which is preliminary data.</text>
</comment>
<gene>
    <name evidence="3" type="ORF">KXJ70_11665</name>
</gene>
<organism evidence="3 4">
    <name type="scientific">Zhongshania aquimaris</name>
    <dbReference type="NCBI Taxonomy" id="2857107"/>
    <lineage>
        <taxon>Bacteria</taxon>
        <taxon>Pseudomonadati</taxon>
        <taxon>Pseudomonadota</taxon>
        <taxon>Gammaproteobacteria</taxon>
        <taxon>Cellvibrionales</taxon>
        <taxon>Spongiibacteraceae</taxon>
        <taxon>Zhongshania</taxon>
    </lineage>
</organism>
<dbReference type="RefSeq" id="WP_219043700.1">
    <property type="nucleotide sequence ID" value="NZ_JAHWDQ010000003.1"/>
</dbReference>
<evidence type="ECO:0000313" key="4">
    <source>
        <dbReference type="Proteomes" id="UP001166291"/>
    </source>
</evidence>
<dbReference type="Pfam" id="PF13358">
    <property type="entry name" value="DDE_3"/>
    <property type="match status" value="1"/>
</dbReference>
<dbReference type="InterPro" id="IPR025959">
    <property type="entry name" value="Winged_HTH_dom"/>
</dbReference>
<dbReference type="PANTHER" id="PTHR46564">
    <property type="entry name" value="TRANSPOSASE"/>
    <property type="match status" value="1"/>
</dbReference>
<dbReference type="Pfam" id="PF13592">
    <property type="entry name" value="HTH_33"/>
    <property type="match status" value="1"/>
</dbReference>
<dbReference type="EMBL" id="JAHWDQ010000003">
    <property type="protein sequence ID" value="MBW2941442.1"/>
    <property type="molecule type" value="Genomic_DNA"/>
</dbReference>
<dbReference type="InterPro" id="IPR038717">
    <property type="entry name" value="Tc1-like_DDE_dom"/>
</dbReference>
<proteinExistence type="predicted"/>
<sequence length="344" mass="39169">MEIDARKLSTEEQHLLRRLAVQRVFDGESAAEVTRSFGLGARTIYPWLKLAREKGISALAPKARTGRNRKLSPIEEQEVKRWIIGNDPRQFGFDFGLWTREIVSNLIKDRFDVALSLTSTGELLHRLGLTPQKPLRRAYERDEAAVQAWINEVYPRVKKHAKSKGAEIFWLDEASIRSDDPLQRTWGAKGQTPVVKTSGQRQSINAISALSNKGGFWYHVYEGKFNADKYVECLKHFLKGRRAPVILIVDGHPVHKSKKVMAHIDSLEGMIEIVFLPAYAPDLNPDELVWNQMRNMGTSKKPLKKGESLKNRAIVDLEKIRRNKKLVKSFFKEATVSFAVVAQT</sequence>
<reference evidence="3" key="1">
    <citation type="submission" date="2021-07" db="EMBL/GenBank/DDBJ databases">
        <title>Zhongshania sp. CAU 1632 isolated from seawater.</title>
        <authorList>
            <person name="Kim W."/>
        </authorList>
    </citation>
    <scope>NUCLEOTIDE SEQUENCE</scope>
    <source>
        <strain evidence="3">CAU 1632</strain>
    </source>
</reference>
<feature type="domain" description="Tc1-like transposase DDE" evidence="1">
    <location>
        <begin position="168"/>
        <end position="309"/>
    </location>
</feature>
<dbReference type="Pfam" id="PF13551">
    <property type="entry name" value="HTH_29"/>
    <property type="match status" value="1"/>
</dbReference>
<evidence type="ECO:0000313" key="3">
    <source>
        <dbReference type="EMBL" id="MBW2941442.1"/>
    </source>
</evidence>
<feature type="domain" description="Winged helix-turn helix" evidence="2">
    <location>
        <begin position="94"/>
        <end position="152"/>
    </location>
</feature>
<evidence type="ECO:0000259" key="1">
    <source>
        <dbReference type="Pfam" id="PF13358"/>
    </source>
</evidence>
<dbReference type="InterPro" id="IPR047655">
    <property type="entry name" value="Transpos_IS630-like"/>
</dbReference>
<accession>A0ABS6VSY4</accession>
<keyword evidence="4" id="KW-1185">Reference proteome</keyword>
<name>A0ABS6VSY4_9GAMM</name>